<dbReference type="PANTHER" id="PTHR43280:SF2">
    <property type="entry name" value="HTH-TYPE TRANSCRIPTIONAL REGULATOR EXSA"/>
    <property type="match status" value="1"/>
</dbReference>
<organism evidence="5 6">
    <name type="scientific">Candidatus Scybalocola faecigallinarum</name>
    <dbReference type="NCBI Taxonomy" id="2840941"/>
    <lineage>
        <taxon>Bacteria</taxon>
        <taxon>Bacillati</taxon>
        <taxon>Bacillota</taxon>
        <taxon>Clostridia</taxon>
        <taxon>Lachnospirales</taxon>
        <taxon>Lachnospiraceae</taxon>
        <taxon>Lachnospiraceae incertae sedis</taxon>
        <taxon>Candidatus Scybalocola (ex Gilroy et al. 2021)</taxon>
    </lineage>
</organism>
<dbReference type="GO" id="GO:0003700">
    <property type="term" value="F:DNA-binding transcription factor activity"/>
    <property type="evidence" value="ECO:0007669"/>
    <property type="project" value="InterPro"/>
</dbReference>
<dbReference type="PROSITE" id="PS01124">
    <property type="entry name" value="HTH_ARAC_FAMILY_2"/>
    <property type="match status" value="1"/>
</dbReference>
<dbReference type="GO" id="GO:0043565">
    <property type="term" value="F:sequence-specific DNA binding"/>
    <property type="evidence" value="ECO:0007669"/>
    <property type="project" value="InterPro"/>
</dbReference>
<dbReference type="PROSITE" id="PS00041">
    <property type="entry name" value="HTH_ARAC_FAMILY_1"/>
    <property type="match status" value="1"/>
</dbReference>
<proteinExistence type="predicted"/>
<evidence type="ECO:0000256" key="2">
    <source>
        <dbReference type="ARBA" id="ARBA00023125"/>
    </source>
</evidence>
<dbReference type="InterPro" id="IPR020449">
    <property type="entry name" value="Tscrpt_reg_AraC-type_HTH"/>
</dbReference>
<dbReference type="SMART" id="SM00342">
    <property type="entry name" value="HTH_ARAC"/>
    <property type="match status" value="1"/>
</dbReference>
<dbReference type="InterPro" id="IPR018060">
    <property type="entry name" value="HTH_AraC"/>
</dbReference>
<keyword evidence="1" id="KW-0805">Transcription regulation</keyword>
<dbReference type="PANTHER" id="PTHR43280">
    <property type="entry name" value="ARAC-FAMILY TRANSCRIPTIONAL REGULATOR"/>
    <property type="match status" value="1"/>
</dbReference>
<evidence type="ECO:0000256" key="1">
    <source>
        <dbReference type="ARBA" id="ARBA00023015"/>
    </source>
</evidence>
<dbReference type="AlphaFoldDB" id="A0A9D1F404"/>
<dbReference type="InterPro" id="IPR018062">
    <property type="entry name" value="HTH_AraC-typ_CS"/>
</dbReference>
<reference evidence="5" key="2">
    <citation type="journal article" date="2021" name="PeerJ">
        <title>Extensive microbial diversity within the chicken gut microbiome revealed by metagenomics and culture.</title>
        <authorList>
            <person name="Gilroy R."/>
            <person name="Ravi A."/>
            <person name="Getino M."/>
            <person name="Pursley I."/>
            <person name="Horton D.L."/>
            <person name="Alikhan N.F."/>
            <person name="Baker D."/>
            <person name="Gharbi K."/>
            <person name="Hall N."/>
            <person name="Watson M."/>
            <person name="Adriaenssens E.M."/>
            <person name="Foster-Nyarko E."/>
            <person name="Jarju S."/>
            <person name="Secka A."/>
            <person name="Antonio M."/>
            <person name="Oren A."/>
            <person name="Chaudhuri R.R."/>
            <person name="La Ragione R."/>
            <person name="Hildebrand F."/>
            <person name="Pallen M.J."/>
        </authorList>
    </citation>
    <scope>NUCLEOTIDE SEQUENCE</scope>
    <source>
        <strain evidence="5">CHK178-757</strain>
    </source>
</reference>
<dbReference type="SUPFAM" id="SSF46689">
    <property type="entry name" value="Homeodomain-like"/>
    <property type="match status" value="2"/>
</dbReference>
<keyword evidence="3" id="KW-0804">Transcription</keyword>
<dbReference type="InterPro" id="IPR009057">
    <property type="entry name" value="Homeodomain-like_sf"/>
</dbReference>
<accession>A0A9D1F404</accession>
<evidence type="ECO:0000313" key="5">
    <source>
        <dbReference type="EMBL" id="HIS47195.1"/>
    </source>
</evidence>
<protein>
    <submittedName>
        <fullName evidence="5">Helix-turn-helix transcriptional regulator</fullName>
    </submittedName>
</protein>
<dbReference type="PRINTS" id="PR00032">
    <property type="entry name" value="HTHARAC"/>
</dbReference>
<evidence type="ECO:0000256" key="3">
    <source>
        <dbReference type="ARBA" id="ARBA00023163"/>
    </source>
</evidence>
<comment type="caution">
    <text evidence="5">The sequence shown here is derived from an EMBL/GenBank/DDBJ whole genome shotgun (WGS) entry which is preliminary data.</text>
</comment>
<sequence length="411" mass="46807">MELNPLELFTKILDATNINAFIIKSDGSNLEMIDNRFRIKLYENYSYGDIFSLLNSQASKDAIFHHTDEFLLNYSFLCLPDTYISEGNTLWMSVGPFSEGRQSPEDIYQIMMQNGIPEKLFREISSFYDATPVVDSVVSYQHMVSALASGLFGRDYHPEYFPSDCVLFHNGSNTFKTVRDDPQIARASIAQRYAVENELMAAIAAGDYEKAHSLHGKFITYHIRPRTANPLRNKQHFAIILNTLCRKAAESGGVHPLYIDELSTHFALQINEISSIGAVTALVGEMIHKYCLLVKNYGMKGYSPVIKEIISYIDFHYTEDLHLDTLAKMFNLSKTYLSNLFRKETGATLTDFIHQVRMRKAITLVNSSDLPITSIAAACGYNDINYFIRIFKRTYGLSPKQYQKFFSRAAH</sequence>
<reference evidence="5" key="1">
    <citation type="submission" date="2020-10" db="EMBL/GenBank/DDBJ databases">
        <authorList>
            <person name="Gilroy R."/>
        </authorList>
    </citation>
    <scope>NUCLEOTIDE SEQUENCE</scope>
    <source>
        <strain evidence="5">CHK178-757</strain>
    </source>
</reference>
<feature type="domain" description="HTH araC/xylS-type" evidence="4">
    <location>
        <begin position="307"/>
        <end position="405"/>
    </location>
</feature>
<evidence type="ECO:0000313" key="6">
    <source>
        <dbReference type="Proteomes" id="UP000823927"/>
    </source>
</evidence>
<evidence type="ECO:0000259" key="4">
    <source>
        <dbReference type="PROSITE" id="PS01124"/>
    </source>
</evidence>
<dbReference type="Proteomes" id="UP000823927">
    <property type="component" value="Unassembled WGS sequence"/>
</dbReference>
<dbReference type="Gene3D" id="1.10.10.60">
    <property type="entry name" value="Homeodomain-like"/>
    <property type="match status" value="2"/>
</dbReference>
<dbReference type="Pfam" id="PF12833">
    <property type="entry name" value="HTH_18"/>
    <property type="match status" value="1"/>
</dbReference>
<name>A0A9D1F404_9FIRM</name>
<keyword evidence="2" id="KW-0238">DNA-binding</keyword>
<gene>
    <name evidence="5" type="ORF">IAB46_06495</name>
</gene>
<dbReference type="EMBL" id="DVIT01000025">
    <property type="protein sequence ID" value="HIS47195.1"/>
    <property type="molecule type" value="Genomic_DNA"/>
</dbReference>